<dbReference type="PANTHER" id="PTHR15111">
    <property type="entry name" value="RNA POLYMERASE II SUBUNIT 5-MEDIATING PROTEIN NNX3"/>
    <property type="match status" value="1"/>
</dbReference>
<name>A0A0L0DVQ7_THETB</name>
<dbReference type="Gene3D" id="1.10.287.370">
    <property type="match status" value="1"/>
</dbReference>
<dbReference type="InterPro" id="IPR009053">
    <property type="entry name" value="Prefoldin"/>
</dbReference>
<dbReference type="GO" id="GO:0005634">
    <property type="term" value="C:nucleus"/>
    <property type="evidence" value="ECO:0007669"/>
    <property type="project" value="UniProtKB-SubCell"/>
</dbReference>
<dbReference type="GO" id="GO:0000122">
    <property type="term" value="P:negative regulation of transcription by RNA polymerase II"/>
    <property type="evidence" value="ECO:0007669"/>
    <property type="project" value="TreeGrafter"/>
</dbReference>
<evidence type="ECO:0000256" key="1">
    <source>
        <dbReference type="ARBA" id="ARBA00004123"/>
    </source>
</evidence>
<dbReference type="InterPro" id="IPR004127">
    <property type="entry name" value="Prefoldin_subunit_alpha"/>
</dbReference>
<keyword evidence="6" id="KW-1185">Reference proteome</keyword>
<dbReference type="SUPFAM" id="SSF46579">
    <property type="entry name" value="Prefoldin"/>
    <property type="match status" value="1"/>
</dbReference>
<dbReference type="GO" id="GO:0003714">
    <property type="term" value="F:transcription corepressor activity"/>
    <property type="evidence" value="ECO:0007669"/>
    <property type="project" value="TreeGrafter"/>
</dbReference>
<reference evidence="5 6" key="1">
    <citation type="submission" date="2010-05" db="EMBL/GenBank/DDBJ databases">
        <title>The Genome Sequence of Thecamonas trahens ATCC 50062.</title>
        <authorList>
            <consortium name="The Broad Institute Genome Sequencing Platform"/>
            <person name="Russ C."/>
            <person name="Cuomo C."/>
            <person name="Shea T."/>
            <person name="Young S.K."/>
            <person name="Zeng Q."/>
            <person name="Koehrsen M."/>
            <person name="Haas B."/>
            <person name="Borodovsky M."/>
            <person name="Guigo R."/>
            <person name="Alvarado L."/>
            <person name="Berlin A."/>
            <person name="Bochicchio J."/>
            <person name="Borenstein D."/>
            <person name="Chapman S."/>
            <person name="Chen Z."/>
            <person name="Freedman E."/>
            <person name="Gellesch M."/>
            <person name="Goldberg J."/>
            <person name="Griggs A."/>
            <person name="Gujja S."/>
            <person name="Heilman E."/>
            <person name="Heiman D."/>
            <person name="Hepburn T."/>
            <person name="Howarth C."/>
            <person name="Jen D."/>
            <person name="Larson L."/>
            <person name="Mehta T."/>
            <person name="Park D."/>
            <person name="Pearson M."/>
            <person name="Roberts A."/>
            <person name="Saif S."/>
            <person name="Shenoy N."/>
            <person name="Sisk P."/>
            <person name="Stolte C."/>
            <person name="Sykes S."/>
            <person name="Thomson T."/>
            <person name="Walk T."/>
            <person name="White J."/>
            <person name="Yandava C."/>
            <person name="Burger G."/>
            <person name="Gray M.W."/>
            <person name="Holland P.W.H."/>
            <person name="King N."/>
            <person name="Lang F.B.F."/>
            <person name="Roger A.J."/>
            <person name="Ruiz-Trillo I."/>
            <person name="Lander E."/>
            <person name="Nusbaum C."/>
        </authorList>
    </citation>
    <scope>NUCLEOTIDE SEQUENCE [LARGE SCALE GENOMIC DNA]</scope>
    <source>
        <strain evidence="5 6">ATCC 50062</strain>
    </source>
</reference>
<dbReference type="Proteomes" id="UP000054408">
    <property type="component" value="Unassembled WGS sequence"/>
</dbReference>
<protein>
    <submittedName>
        <fullName evidence="5">Uncharacterized protein</fullName>
    </submittedName>
</protein>
<evidence type="ECO:0000313" key="6">
    <source>
        <dbReference type="Proteomes" id="UP000054408"/>
    </source>
</evidence>
<sequence>MSSLMTTDVEELRATHAVLGEAPRKIRHSIMVPLDATGMVLVPGTLVRTNEVLVSLGDETVVEVSAAHARGMIERRLDALGAGLGAALVAERTMVANTIAKPASEPVAKPGQALKPKADSADKPASSAASGAGSAVPETMSSEKRTRDMLAALGMSQDAVDAALTAPLDVTEPMVLERGAGVFEIREPLEEDKDATGLSVPAAPSSTGEPAPAIGSTSSSYSAMRKRMEELEALEAMAEAEGIDVTDDAAVASYMGVAPAEADGRPAKVTVKAKDHGDAANGKGKGKGKEEVDEASSAPVALAMSDDAGRDEKKRMLSSVVERDPYALVGAVKEREPEVAPSPAVATALANHMEIEAAKDEVLKRMHHQILIQQKAEIEAEREGVEPPIDTTGMSQFRIDMLRREGKIP</sequence>
<comment type="similarity">
    <text evidence="3">Belongs to the RNA polymerase II subunit 5-mediating protein family.</text>
</comment>
<organism evidence="5 6">
    <name type="scientific">Thecamonas trahens ATCC 50062</name>
    <dbReference type="NCBI Taxonomy" id="461836"/>
    <lineage>
        <taxon>Eukaryota</taxon>
        <taxon>Apusozoa</taxon>
        <taxon>Apusomonadida</taxon>
        <taxon>Apusomonadidae</taxon>
        <taxon>Thecamonas</taxon>
    </lineage>
</organism>
<proteinExistence type="inferred from homology"/>
<dbReference type="STRING" id="461836.A0A0L0DVQ7"/>
<dbReference type="PANTHER" id="PTHR15111:SF0">
    <property type="entry name" value="UNCONVENTIONAL PREFOLDIN RPB5 INTERACTOR 1"/>
    <property type="match status" value="1"/>
</dbReference>
<feature type="region of interest" description="Disordered" evidence="4">
    <location>
        <begin position="105"/>
        <end position="143"/>
    </location>
</feature>
<feature type="compositionally biased region" description="Low complexity" evidence="4">
    <location>
        <begin position="123"/>
        <end position="135"/>
    </location>
</feature>
<evidence type="ECO:0000256" key="4">
    <source>
        <dbReference type="SAM" id="MobiDB-lite"/>
    </source>
</evidence>
<feature type="region of interest" description="Disordered" evidence="4">
    <location>
        <begin position="266"/>
        <end position="311"/>
    </location>
</feature>
<evidence type="ECO:0000256" key="2">
    <source>
        <dbReference type="ARBA" id="ARBA00023242"/>
    </source>
</evidence>
<evidence type="ECO:0000256" key="3">
    <source>
        <dbReference type="ARBA" id="ARBA00038295"/>
    </source>
</evidence>
<dbReference type="GO" id="GO:0019212">
    <property type="term" value="F:phosphatase inhibitor activity"/>
    <property type="evidence" value="ECO:0007669"/>
    <property type="project" value="TreeGrafter"/>
</dbReference>
<dbReference type="EMBL" id="GL349439">
    <property type="protein sequence ID" value="KNC55598.1"/>
    <property type="molecule type" value="Genomic_DNA"/>
</dbReference>
<accession>A0A0L0DVQ7</accession>
<dbReference type="GO" id="GO:0003682">
    <property type="term" value="F:chromatin binding"/>
    <property type="evidence" value="ECO:0007669"/>
    <property type="project" value="TreeGrafter"/>
</dbReference>
<dbReference type="GeneID" id="25561588"/>
<dbReference type="InterPro" id="IPR052255">
    <property type="entry name" value="RNA_pol_II_subunit5-mediator"/>
</dbReference>
<gene>
    <name evidence="5" type="ORF">AMSG_01866</name>
</gene>
<keyword evidence="2" id="KW-0539">Nucleus</keyword>
<dbReference type="Pfam" id="PF02996">
    <property type="entry name" value="Prefoldin"/>
    <property type="match status" value="1"/>
</dbReference>
<comment type="subcellular location">
    <subcellularLocation>
        <location evidence="1">Nucleus</location>
    </subcellularLocation>
</comment>
<dbReference type="AlphaFoldDB" id="A0A0L0DVQ7"/>
<evidence type="ECO:0000313" key="5">
    <source>
        <dbReference type="EMBL" id="KNC55598.1"/>
    </source>
</evidence>
<dbReference type="RefSeq" id="XP_013761371.1">
    <property type="nucleotide sequence ID" value="XM_013905917.1"/>
</dbReference>
<feature type="compositionally biased region" description="Basic and acidic residues" evidence="4">
    <location>
        <begin position="266"/>
        <end position="278"/>
    </location>
</feature>
<dbReference type="OrthoDB" id="21413at2759"/>
<feature type="region of interest" description="Disordered" evidence="4">
    <location>
        <begin position="187"/>
        <end position="221"/>
    </location>
</feature>